<evidence type="ECO:0000313" key="6">
    <source>
        <dbReference type="Proteomes" id="UP001211522"/>
    </source>
</evidence>
<evidence type="ECO:0000313" key="5">
    <source>
        <dbReference type="EMBL" id="WET64238.1"/>
    </source>
</evidence>
<dbReference type="PANTHER" id="PTHR12110">
    <property type="entry name" value="HYDROXYPYRUVATE ISOMERASE"/>
    <property type="match status" value="1"/>
</dbReference>
<evidence type="ECO:0000259" key="2">
    <source>
        <dbReference type="Pfam" id="PF01261"/>
    </source>
</evidence>
<dbReference type="Pfam" id="PF10518">
    <property type="entry name" value="TAT_signal"/>
    <property type="match status" value="1"/>
</dbReference>
<dbReference type="Proteomes" id="UP001221009">
    <property type="component" value="Chromosome"/>
</dbReference>
<protein>
    <submittedName>
        <fullName evidence="4">TIM barrel protein</fullName>
    </submittedName>
</protein>
<feature type="signal peptide" evidence="1">
    <location>
        <begin position="1"/>
        <end position="26"/>
    </location>
</feature>
<dbReference type="SUPFAM" id="SSF51658">
    <property type="entry name" value="Xylose isomerase-like"/>
    <property type="match status" value="1"/>
</dbReference>
<gene>
    <name evidence="5" type="ORF">P2T59_21525</name>
    <name evidence="3" type="ORF">PN599_05175</name>
    <name evidence="4" type="ORF">PN612_17385</name>
</gene>
<reference evidence="5" key="2">
    <citation type="submission" date="2023-03" db="EMBL/GenBank/DDBJ databases">
        <title>Parabacteroides distasonis, a bacteria resistant against UC.</title>
        <authorList>
            <person name="Dai W."/>
        </authorList>
    </citation>
    <scope>NUCLEOTIDE SEQUENCE</scope>
    <source>
        <strain evidence="5">F1-28</strain>
    </source>
</reference>
<feature type="domain" description="Xylose isomerase-like TIM barrel" evidence="2">
    <location>
        <begin position="56"/>
        <end position="287"/>
    </location>
</feature>
<dbReference type="NCBIfam" id="TIGR01409">
    <property type="entry name" value="TAT_signal_seq"/>
    <property type="match status" value="1"/>
</dbReference>
<evidence type="ECO:0000313" key="3">
    <source>
        <dbReference type="EMBL" id="MDB9004387.1"/>
    </source>
</evidence>
<organism evidence="4 6">
    <name type="scientific">Parabacteroides distasonis</name>
    <dbReference type="NCBI Taxonomy" id="823"/>
    <lineage>
        <taxon>Bacteria</taxon>
        <taxon>Pseudomonadati</taxon>
        <taxon>Bacteroidota</taxon>
        <taxon>Bacteroidia</taxon>
        <taxon>Bacteroidales</taxon>
        <taxon>Tannerellaceae</taxon>
        <taxon>Parabacteroides</taxon>
    </lineage>
</organism>
<dbReference type="InterPro" id="IPR050312">
    <property type="entry name" value="IolE/XylAMocC-like"/>
</dbReference>
<dbReference type="InterPro" id="IPR036237">
    <property type="entry name" value="Xyl_isomerase-like_sf"/>
</dbReference>
<evidence type="ECO:0000313" key="4">
    <source>
        <dbReference type="EMBL" id="MDB9140263.1"/>
    </source>
</evidence>
<reference evidence="4" key="1">
    <citation type="submission" date="2023-01" db="EMBL/GenBank/DDBJ databases">
        <title>Human gut microbiome strain richness.</title>
        <authorList>
            <person name="Chen-Liaw A."/>
        </authorList>
    </citation>
    <scope>NUCLEOTIDE SEQUENCE</scope>
    <source>
        <strain evidence="4">D35st1_E5_D35t1_190705</strain>
        <strain evidence="3">RTP21484st1_E5_RTP21484_190118</strain>
    </source>
</reference>
<dbReference type="Gene3D" id="3.20.20.150">
    <property type="entry name" value="Divalent-metal-dependent TIM barrel enzymes"/>
    <property type="match status" value="1"/>
</dbReference>
<proteinExistence type="predicted"/>
<sequence>MMITRRNFLKAGAAVAALSVVPNGFASILAKKEKAIGVQLYSVRDDLKTDFDGTMKALVDIGYKRMEAAGYRDGKFYGKSPAEMKKYLADLGARMVGSHTGSGLLAEGDTKGWDFWKKNAADTAEVGCKWIVQAGYPSKDIKSLSDVKRLADQFNKCGEIAKANGLRFAFHNHVDEFHELEGKIPFDVMIENTDKGLVTFQIDTAQLVYGGFKCHDYVNRYPGRFANWHLKDANADGKGSTEMGAGIVDFKSLFAVAEKAGLEDYFIEQERYNMTPLQAMKHDYDFLMNASYVKW</sequence>
<accession>A0AAJ1M5K3</accession>
<dbReference type="Proteomes" id="UP001210126">
    <property type="component" value="Unassembled WGS sequence"/>
</dbReference>
<dbReference type="EMBL" id="JAQMPJ010000002">
    <property type="protein sequence ID" value="MDB9004387.1"/>
    <property type="molecule type" value="Genomic_DNA"/>
</dbReference>
<dbReference type="InterPro" id="IPR006311">
    <property type="entry name" value="TAT_signal"/>
</dbReference>
<evidence type="ECO:0000256" key="1">
    <source>
        <dbReference type="SAM" id="SignalP"/>
    </source>
</evidence>
<dbReference type="Proteomes" id="UP001211522">
    <property type="component" value="Unassembled WGS sequence"/>
</dbReference>
<dbReference type="InterPro" id="IPR019546">
    <property type="entry name" value="TAT_signal_bac_arc"/>
</dbReference>
<dbReference type="RefSeq" id="WP_008772604.1">
    <property type="nucleotide sequence ID" value="NZ_BAABYH010000001.1"/>
</dbReference>
<keyword evidence="1" id="KW-0732">Signal</keyword>
<dbReference type="EMBL" id="JAQMPX010000124">
    <property type="protein sequence ID" value="MDB9140263.1"/>
    <property type="molecule type" value="Genomic_DNA"/>
</dbReference>
<dbReference type="Pfam" id="PF01261">
    <property type="entry name" value="AP_endonuc_2"/>
    <property type="match status" value="1"/>
</dbReference>
<feature type="chain" id="PRO_5043281498" evidence="1">
    <location>
        <begin position="27"/>
        <end position="295"/>
    </location>
</feature>
<dbReference type="AlphaFoldDB" id="A0AAJ1M5K3"/>
<dbReference type="PROSITE" id="PS51318">
    <property type="entry name" value="TAT"/>
    <property type="match status" value="1"/>
</dbReference>
<name>A0AAJ1M5K3_PARDI</name>
<dbReference type="EMBL" id="CP120353">
    <property type="protein sequence ID" value="WET64238.1"/>
    <property type="molecule type" value="Genomic_DNA"/>
</dbReference>
<dbReference type="InterPro" id="IPR013022">
    <property type="entry name" value="Xyl_isomerase-like_TIM-brl"/>
</dbReference>
<dbReference type="PANTHER" id="PTHR12110:SF41">
    <property type="entry name" value="INOSOSE DEHYDRATASE"/>
    <property type="match status" value="1"/>
</dbReference>